<evidence type="ECO:0000313" key="5">
    <source>
        <dbReference type="EMBL" id="PIP52981.1"/>
    </source>
</evidence>
<dbReference type="PANTHER" id="PTHR43825">
    <property type="entry name" value="PYRUVATE DEHYDROGENASE E1 COMPONENT"/>
    <property type="match status" value="1"/>
</dbReference>
<dbReference type="Gene3D" id="3.40.50.920">
    <property type="match status" value="1"/>
</dbReference>
<dbReference type="Gene3D" id="3.40.50.970">
    <property type="match status" value="1"/>
</dbReference>
<dbReference type="InterPro" id="IPR005475">
    <property type="entry name" value="Transketolase-like_Pyr-bd"/>
</dbReference>
<dbReference type="InterPro" id="IPR009014">
    <property type="entry name" value="Transketo_C/PFOR_II"/>
</dbReference>
<dbReference type="EMBL" id="PCSR01000084">
    <property type="protein sequence ID" value="PIP52981.1"/>
    <property type="molecule type" value="Genomic_DNA"/>
</dbReference>
<dbReference type="AlphaFoldDB" id="A0A2H0B5S8"/>
<gene>
    <name evidence="5" type="ORF">COX08_03485</name>
</gene>
<name>A0A2H0B5S8_9BACT</name>
<evidence type="ECO:0000259" key="4">
    <source>
        <dbReference type="SMART" id="SM00861"/>
    </source>
</evidence>
<dbReference type="FunFam" id="3.40.50.970:FF:000129">
    <property type="entry name" value="Transketolase"/>
    <property type="match status" value="1"/>
</dbReference>
<dbReference type="SUPFAM" id="SSF52518">
    <property type="entry name" value="Thiamin diphosphate-binding fold (THDP-binding)"/>
    <property type="match status" value="1"/>
</dbReference>
<dbReference type="CDD" id="cd07033">
    <property type="entry name" value="TPP_PYR_DXS_TK_like"/>
    <property type="match status" value="1"/>
</dbReference>
<evidence type="ECO:0000256" key="2">
    <source>
        <dbReference type="ARBA" id="ARBA00007131"/>
    </source>
</evidence>
<evidence type="ECO:0000256" key="1">
    <source>
        <dbReference type="ARBA" id="ARBA00001964"/>
    </source>
</evidence>
<sequence length="309" mass="34066">MSQFLSTRDGFGQGLYELVKDHKDIMVLTADLAESTRVSAIAKDFPDQFIDCGVSEQNMMGIAAGLAQEGLVPFVNSFAVFNPGRNWDQLRVSVCYSNLPVKIIGHHCGFSSGEDGATHQAFEDLAITRCLPNLSIIQPCDYHEAQSCVEEIYKQKSPVYVRVGKYEPDPVIIKNNSFEFGKAQVLTEGTRLTLISSGFFTRICLDIAQAIGDIETIKISTIKPLDEETILNSVKKTGRVVVVEDHQIVGGLGSAITELLSEKLPTSVLRLGMNDQFGRSGSINELLNYYQLDYTSLKQKIAKFTKGII</sequence>
<protein>
    <submittedName>
        <fullName evidence="5">Transketolase</fullName>
    </submittedName>
</protein>
<dbReference type="InterPro" id="IPR051157">
    <property type="entry name" value="PDH/Transketolase"/>
</dbReference>
<feature type="domain" description="Transketolase-like pyrimidine-binding" evidence="4">
    <location>
        <begin position="5"/>
        <end position="169"/>
    </location>
</feature>
<dbReference type="PANTHER" id="PTHR43825:SF1">
    <property type="entry name" value="TRANSKETOLASE-LIKE PYRIMIDINE-BINDING DOMAIN-CONTAINING PROTEIN"/>
    <property type="match status" value="1"/>
</dbReference>
<accession>A0A2H0B5S8</accession>
<comment type="similarity">
    <text evidence="2">Belongs to the transketolase family.</text>
</comment>
<dbReference type="SUPFAM" id="SSF52922">
    <property type="entry name" value="TK C-terminal domain-like"/>
    <property type="match status" value="1"/>
</dbReference>
<dbReference type="Proteomes" id="UP000229459">
    <property type="component" value="Unassembled WGS sequence"/>
</dbReference>
<keyword evidence="3" id="KW-0786">Thiamine pyrophosphate</keyword>
<comment type="cofactor">
    <cofactor evidence="1">
        <name>thiamine diphosphate</name>
        <dbReference type="ChEBI" id="CHEBI:58937"/>
    </cofactor>
</comment>
<dbReference type="Pfam" id="PF02780">
    <property type="entry name" value="Transketolase_C"/>
    <property type="match status" value="1"/>
</dbReference>
<evidence type="ECO:0000256" key="3">
    <source>
        <dbReference type="ARBA" id="ARBA00023052"/>
    </source>
</evidence>
<dbReference type="InterPro" id="IPR029061">
    <property type="entry name" value="THDP-binding"/>
</dbReference>
<dbReference type="Pfam" id="PF02779">
    <property type="entry name" value="Transket_pyr"/>
    <property type="match status" value="1"/>
</dbReference>
<organism evidence="5 6">
    <name type="scientific">Candidatus Beckwithbacteria bacterium CG23_combo_of_CG06-09_8_20_14_all_34_8</name>
    <dbReference type="NCBI Taxonomy" id="1974497"/>
    <lineage>
        <taxon>Bacteria</taxon>
        <taxon>Candidatus Beckwithiibacteriota</taxon>
    </lineage>
</organism>
<reference evidence="5 6" key="1">
    <citation type="submission" date="2017-09" db="EMBL/GenBank/DDBJ databases">
        <title>Depth-based differentiation of microbial function through sediment-hosted aquifers and enrichment of novel symbionts in the deep terrestrial subsurface.</title>
        <authorList>
            <person name="Probst A.J."/>
            <person name="Ladd B."/>
            <person name="Jarett J.K."/>
            <person name="Geller-Mcgrath D.E."/>
            <person name="Sieber C.M."/>
            <person name="Emerson J.B."/>
            <person name="Anantharaman K."/>
            <person name="Thomas B.C."/>
            <person name="Malmstrom R."/>
            <person name="Stieglmeier M."/>
            <person name="Klingl A."/>
            <person name="Woyke T."/>
            <person name="Ryan C.M."/>
            <person name="Banfield J.F."/>
        </authorList>
    </citation>
    <scope>NUCLEOTIDE SEQUENCE [LARGE SCALE GENOMIC DNA]</scope>
    <source>
        <strain evidence="5">CG23_combo_of_CG06-09_8_20_14_all_34_8</strain>
    </source>
</reference>
<evidence type="ECO:0000313" key="6">
    <source>
        <dbReference type="Proteomes" id="UP000229459"/>
    </source>
</evidence>
<dbReference type="InterPro" id="IPR033248">
    <property type="entry name" value="Transketolase_C"/>
</dbReference>
<dbReference type="SMART" id="SM00861">
    <property type="entry name" value="Transket_pyr"/>
    <property type="match status" value="1"/>
</dbReference>
<proteinExistence type="inferred from homology"/>
<comment type="caution">
    <text evidence="5">The sequence shown here is derived from an EMBL/GenBank/DDBJ whole genome shotgun (WGS) entry which is preliminary data.</text>
</comment>